<organism evidence="1 2">
    <name type="scientific">Acinetobacter bouvetii</name>
    <dbReference type="NCBI Taxonomy" id="202951"/>
    <lineage>
        <taxon>Bacteria</taxon>
        <taxon>Pseudomonadati</taxon>
        <taxon>Pseudomonadota</taxon>
        <taxon>Gammaproteobacteria</taxon>
        <taxon>Moraxellales</taxon>
        <taxon>Moraxellaceae</taxon>
        <taxon>Acinetobacter</taxon>
    </lineage>
</organism>
<sequence>MIISFRSKELRDNAINEFLGMQHYPPKSLAILKTILTSFSVATNLKDLPFFLMSKIIYTKENYILLNIDNFVLHFSIAHEKPPKTRSGTINWDVISRLQLINIGEQNAD</sequence>
<accession>A0A4Q7B1M4</accession>
<name>A0A4Q7B1M4_9GAMM</name>
<protein>
    <submittedName>
        <fullName evidence="1">Uncharacterized protein</fullName>
    </submittedName>
</protein>
<dbReference type="AlphaFoldDB" id="A0A4Q7B1M4"/>
<reference evidence="1 2" key="1">
    <citation type="submission" date="2019-02" db="EMBL/GenBank/DDBJ databases">
        <title>The Batch Genome Submission of Acinetobacter spp. strains.</title>
        <authorList>
            <person name="Qin J."/>
            <person name="Hu Y."/>
            <person name="Ye H."/>
            <person name="Wei L."/>
            <person name="Feng Y."/>
            <person name="Zong Z."/>
        </authorList>
    </citation>
    <scope>NUCLEOTIDE SEQUENCE [LARGE SCALE GENOMIC DNA]</scope>
    <source>
        <strain evidence="1 2">WCHABo060081</strain>
    </source>
</reference>
<comment type="caution">
    <text evidence="1">The sequence shown here is derived from an EMBL/GenBank/DDBJ whole genome shotgun (WGS) entry which is preliminary data.</text>
</comment>
<evidence type="ECO:0000313" key="1">
    <source>
        <dbReference type="EMBL" id="RZG68416.1"/>
    </source>
</evidence>
<evidence type="ECO:0000313" key="2">
    <source>
        <dbReference type="Proteomes" id="UP000293483"/>
    </source>
</evidence>
<proteinExistence type="predicted"/>
<dbReference type="EMBL" id="SGSU01000004">
    <property type="protein sequence ID" value="RZG68416.1"/>
    <property type="molecule type" value="Genomic_DNA"/>
</dbReference>
<gene>
    <name evidence="1" type="ORF">EXE25_05005</name>
</gene>
<dbReference type="Proteomes" id="UP000293483">
    <property type="component" value="Unassembled WGS sequence"/>
</dbReference>